<keyword evidence="3" id="KW-1185">Reference proteome</keyword>
<dbReference type="EMBL" id="CAJVCH010038405">
    <property type="protein sequence ID" value="CAG7716421.1"/>
    <property type="molecule type" value="Genomic_DNA"/>
</dbReference>
<gene>
    <name evidence="2" type="ORF">AFUS01_LOCUS5934</name>
</gene>
<sequence>MLDCLRKQCGHTSLLDIWKWALQVTSGMAYLESQRCIHR</sequence>
<accession>A0A8J2J9M1</accession>
<organism evidence="2 3">
    <name type="scientific">Allacma fusca</name>
    <dbReference type="NCBI Taxonomy" id="39272"/>
    <lineage>
        <taxon>Eukaryota</taxon>
        <taxon>Metazoa</taxon>
        <taxon>Ecdysozoa</taxon>
        <taxon>Arthropoda</taxon>
        <taxon>Hexapoda</taxon>
        <taxon>Collembola</taxon>
        <taxon>Symphypleona</taxon>
        <taxon>Sminthuridae</taxon>
        <taxon>Allacma</taxon>
    </lineage>
</organism>
<protein>
    <recommendedName>
        <fullName evidence="1">Serine-threonine/tyrosine-protein kinase catalytic domain-containing protein</fullName>
    </recommendedName>
</protein>
<name>A0A8J2J9M1_9HEXA</name>
<dbReference type="AlphaFoldDB" id="A0A8J2J9M1"/>
<dbReference type="Proteomes" id="UP000708208">
    <property type="component" value="Unassembled WGS sequence"/>
</dbReference>
<dbReference type="InterPro" id="IPR001245">
    <property type="entry name" value="Ser-Thr/Tyr_kinase_cat_dom"/>
</dbReference>
<dbReference type="OrthoDB" id="635774at2759"/>
<feature type="domain" description="Serine-threonine/tyrosine-protein kinase catalytic" evidence="1">
    <location>
        <begin position="2"/>
        <end position="39"/>
    </location>
</feature>
<dbReference type="Pfam" id="PF07714">
    <property type="entry name" value="PK_Tyr_Ser-Thr"/>
    <property type="match status" value="1"/>
</dbReference>
<dbReference type="GO" id="GO:0004672">
    <property type="term" value="F:protein kinase activity"/>
    <property type="evidence" value="ECO:0007669"/>
    <property type="project" value="InterPro"/>
</dbReference>
<reference evidence="2" key="1">
    <citation type="submission" date="2021-06" db="EMBL/GenBank/DDBJ databases">
        <authorList>
            <person name="Hodson N. C."/>
            <person name="Mongue J. A."/>
            <person name="Jaron S. K."/>
        </authorList>
    </citation>
    <scope>NUCLEOTIDE SEQUENCE</scope>
</reference>
<proteinExistence type="predicted"/>
<evidence type="ECO:0000313" key="3">
    <source>
        <dbReference type="Proteomes" id="UP000708208"/>
    </source>
</evidence>
<comment type="caution">
    <text evidence="2">The sequence shown here is derived from an EMBL/GenBank/DDBJ whole genome shotgun (WGS) entry which is preliminary data.</text>
</comment>
<feature type="non-terminal residue" evidence="2">
    <location>
        <position position="1"/>
    </location>
</feature>
<evidence type="ECO:0000313" key="2">
    <source>
        <dbReference type="EMBL" id="CAG7716421.1"/>
    </source>
</evidence>
<evidence type="ECO:0000259" key="1">
    <source>
        <dbReference type="Pfam" id="PF07714"/>
    </source>
</evidence>